<accession>A0A8J3IAL2</accession>
<sequence>MTIEGKLALPVENVRFTRNIADALIQLMRLSNFYALDLQQAWTDLLEEGYASLNNETIVAIMKATIRQNQERRALD</sequence>
<comment type="caution">
    <text evidence="1">The sequence shown here is derived from an EMBL/GenBank/DDBJ whole genome shotgun (WGS) entry which is preliminary data.</text>
</comment>
<dbReference type="Proteomes" id="UP000612362">
    <property type="component" value="Unassembled WGS sequence"/>
</dbReference>
<organism evidence="1 2">
    <name type="scientific">Ktedonospora formicarum</name>
    <dbReference type="NCBI Taxonomy" id="2778364"/>
    <lineage>
        <taxon>Bacteria</taxon>
        <taxon>Bacillati</taxon>
        <taxon>Chloroflexota</taxon>
        <taxon>Ktedonobacteria</taxon>
        <taxon>Ktedonobacterales</taxon>
        <taxon>Ktedonobacteraceae</taxon>
        <taxon>Ktedonospora</taxon>
    </lineage>
</organism>
<proteinExistence type="predicted"/>
<evidence type="ECO:0000313" key="2">
    <source>
        <dbReference type="Proteomes" id="UP000612362"/>
    </source>
</evidence>
<dbReference type="EMBL" id="BNJF01000004">
    <property type="protein sequence ID" value="GHO49102.1"/>
    <property type="molecule type" value="Genomic_DNA"/>
</dbReference>
<keyword evidence="2" id="KW-1185">Reference proteome</keyword>
<dbReference type="AlphaFoldDB" id="A0A8J3IAL2"/>
<reference evidence="1" key="1">
    <citation type="submission" date="2020-10" db="EMBL/GenBank/DDBJ databases">
        <title>Taxonomic study of unclassified bacteria belonging to the class Ktedonobacteria.</title>
        <authorList>
            <person name="Yabe S."/>
            <person name="Wang C.M."/>
            <person name="Zheng Y."/>
            <person name="Sakai Y."/>
            <person name="Cavaletti L."/>
            <person name="Monciardini P."/>
            <person name="Donadio S."/>
        </authorList>
    </citation>
    <scope>NUCLEOTIDE SEQUENCE</scope>
    <source>
        <strain evidence="1">SOSP1-1</strain>
    </source>
</reference>
<evidence type="ECO:0000313" key="1">
    <source>
        <dbReference type="EMBL" id="GHO49102.1"/>
    </source>
</evidence>
<protein>
    <submittedName>
        <fullName evidence="1">Uncharacterized protein</fullName>
    </submittedName>
</protein>
<name>A0A8J3IAL2_9CHLR</name>
<gene>
    <name evidence="1" type="ORF">KSX_72650</name>
</gene>